<dbReference type="SUPFAM" id="SSF49464">
    <property type="entry name" value="Carboxypeptidase regulatory domain-like"/>
    <property type="match status" value="1"/>
</dbReference>
<dbReference type="OrthoDB" id="9768177at2"/>
<evidence type="ECO:0000256" key="8">
    <source>
        <dbReference type="PROSITE-ProRule" id="PRU01360"/>
    </source>
</evidence>
<evidence type="ECO:0000256" key="2">
    <source>
        <dbReference type="ARBA" id="ARBA00022448"/>
    </source>
</evidence>
<reference evidence="11 12" key="1">
    <citation type="journal article" date="2015" name="Stand. Genomic Sci.">
        <title>Genomic Encyclopedia of Bacterial and Archaeal Type Strains, Phase III: the genomes of soil and plant-associated and newly described type strains.</title>
        <authorList>
            <person name="Whitman W.B."/>
            <person name="Woyke T."/>
            <person name="Klenk H.P."/>
            <person name="Zhou Y."/>
            <person name="Lilburn T.G."/>
            <person name="Beck B.J."/>
            <person name="De Vos P."/>
            <person name="Vandamme P."/>
            <person name="Eisen J.A."/>
            <person name="Garrity G."/>
            <person name="Hugenholtz P."/>
            <person name="Kyrpides N.C."/>
        </authorList>
    </citation>
    <scope>NUCLEOTIDE SEQUENCE [LARGE SCALE GENOMIC DNA]</scope>
    <source>
        <strain evidence="11 12">CECT 8445</strain>
    </source>
</reference>
<keyword evidence="2 8" id="KW-0813">Transport</keyword>
<dbReference type="InterPro" id="IPR008969">
    <property type="entry name" value="CarboxyPept-like_regulatory"/>
</dbReference>
<keyword evidence="7 8" id="KW-0998">Cell outer membrane</keyword>
<evidence type="ECO:0000259" key="10">
    <source>
        <dbReference type="Pfam" id="PF07715"/>
    </source>
</evidence>
<sequence length="1021" mass="112535">MKTKLNGILLIFTLLVFQFSNAQERIITGIVNDVNNLPLPGVNVLIKGTTTGTQTDFDGKYSLSAKSGDVLVFSYVGLKTQEIIVAESNTINISMEEDSESLDEIIITAVGIKRKPDEITTANQVVKSEELNQANNPDAVQALAGKVSGLQINTTSAGLAPNTQITLRGNRSISGNNNALIVIDNVVSTAQTLSSLDPNTIESLNVLKGPNGAALYGEQGAAGVIIVTTKKGSKNASKFNINIISSATFEEIAFLPETQNRFGQGWGGNIETVDQGSWGVPYNGIDIPIGTPDANGNFRYFPYMHIEDNILPFFNTGVNLQNAISISAGDVDNGYLNFSYLNQDLDGIIPDSKLTKNNFSLTTGKKLGKFSVQGIARYTSQKTEDVNANMYRQLMNTPGNVPIEAFSSGDNNDHWTIYETSPYWTLRNNRGFGNRNIFDLSAELSYEFNDHISSVLRSSVRTTTNETEIRRNAFEDNLNFVFGDRSIRSFYQVDNDREQFIYTDFLVNFDYNLTEDITFKSNIGFNATDRKYNREFIGGFDLAVPGLFQLSNITSIPEFDESNIRQRTSAIFGQVDLGYKDYLFLNITGRNDWNSVLPKQNRSFFYPSLGVSFIPTRAFENLKSDILYKAKLSASYVKTGNATALGPQQLSTVGVNDTFFPGTGLVPIVAQTTLVDQNIKPEFINSFEANANLEFLNRQGPRLTLDISASLSKNTDQILAISSSSPTGFFNTLINVGETRSKSLEIDLGFTPLKTEDFEFNGRIGFSTFRTTVEKVTDQSDRVQVANLGTAGAFAIEGQEFPQILGTAYQRDEQGRVVIDANGNPLIDSELKILGQATPDYILNFGFNFRYKGFRLAAVGDYRTGHQFFSGIKRQLSGQGRTFDTTFNDRQPFVFPNSTVEGSGVTNTTVLTAGGGNLQPLGEAYAYYTGDHNNIDENFIVDATAFKLREVSLTYDFSTKIVESLNLSRLSVGVSGRNLLTILPKSNLDYNDPEFAGRFGLATYGITPPTRYYTFNVNLSF</sequence>
<gene>
    <name evidence="11" type="ORF">DFQ05_0073</name>
</gene>
<dbReference type="PROSITE" id="PS52016">
    <property type="entry name" value="TONB_DEPENDENT_REC_3"/>
    <property type="match status" value="1"/>
</dbReference>
<dbReference type="NCBIfam" id="TIGR04056">
    <property type="entry name" value="OMP_RagA_SusC"/>
    <property type="match status" value="1"/>
</dbReference>
<keyword evidence="3 8" id="KW-1134">Transmembrane beta strand</keyword>
<dbReference type="SUPFAM" id="SSF56935">
    <property type="entry name" value="Porins"/>
    <property type="match status" value="1"/>
</dbReference>
<evidence type="ECO:0000256" key="7">
    <source>
        <dbReference type="ARBA" id="ARBA00023237"/>
    </source>
</evidence>
<dbReference type="Pfam" id="PF13715">
    <property type="entry name" value="CarbopepD_reg_2"/>
    <property type="match status" value="1"/>
</dbReference>
<dbReference type="InterPro" id="IPR036942">
    <property type="entry name" value="Beta-barrel_TonB_sf"/>
</dbReference>
<evidence type="ECO:0000256" key="4">
    <source>
        <dbReference type="ARBA" id="ARBA00022692"/>
    </source>
</evidence>
<comment type="similarity">
    <text evidence="8">Belongs to the TonB-dependent receptor family.</text>
</comment>
<dbReference type="Gene3D" id="2.170.130.10">
    <property type="entry name" value="TonB-dependent receptor, plug domain"/>
    <property type="match status" value="1"/>
</dbReference>
<keyword evidence="6 8" id="KW-0472">Membrane</keyword>
<keyword evidence="4 8" id="KW-0812">Transmembrane</keyword>
<dbReference type="AlphaFoldDB" id="A0A4R1KTP7"/>
<comment type="caution">
    <text evidence="11">The sequence shown here is derived from an EMBL/GenBank/DDBJ whole genome shotgun (WGS) entry which is preliminary data.</text>
</comment>
<dbReference type="Gene3D" id="2.40.170.20">
    <property type="entry name" value="TonB-dependent receptor, beta-barrel domain"/>
    <property type="match status" value="1"/>
</dbReference>
<evidence type="ECO:0000256" key="1">
    <source>
        <dbReference type="ARBA" id="ARBA00004571"/>
    </source>
</evidence>
<evidence type="ECO:0000313" key="12">
    <source>
        <dbReference type="Proteomes" id="UP000295714"/>
    </source>
</evidence>
<feature type="chain" id="PRO_5020899938" evidence="9">
    <location>
        <begin position="23"/>
        <end position="1021"/>
    </location>
</feature>
<evidence type="ECO:0000256" key="5">
    <source>
        <dbReference type="ARBA" id="ARBA00022729"/>
    </source>
</evidence>
<feature type="domain" description="TonB-dependent receptor plug" evidence="10">
    <location>
        <begin position="117"/>
        <end position="224"/>
    </location>
</feature>
<dbReference type="InterPro" id="IPR023996">
    <property type="entry name" value="TonB-dep_OMP_SusC/RagA"/>
</dbReference>
<dbReference type="FunFam" id="2.60.40.1120:FF:000003">
    <property type="entry name" value="Outer membrane protein Omp121"/>
    <property type="match status" value="1"/>
</dbReference>
<organism evidence="11 12">
    <name type="scientific">Winogradskyella wandonensis</name>
    <dbReference type="NCBI Taxonomy" id="1442586"/>
    <lineage>
        <taxon>Bacteria</taxon>
        <taxon>Pseudomonadati</taxon>
        <taxon>Bacteroidota</taxon>
        <taxon>Flavobacteriia</taxon>
        <taxon>Flavobacteriales</taxon>
        <taxon>Flavobacteriaceae</taxon>
        <taxon>Winogradskyella</taxon>
    </lineage>
</organism>
<dbReference type="PANTHER" id="PTHR30069:SF29">
    <property type="entry name" value="HEMOGLOBIN AND HEMOGLOBIN-HAPTOGLOBIN-BINDING PROTEIN 1-RELATED"/>
    <property type="match status" value="1"/>
</dbReference>
<dbReference type="Pfam" id="PF07715">
    <property type="entry name" value="Plug"/>
    <property type="match status" value="1"/>
</dbReference>
<dbReference type="GO" id="GO:0015344">
    <property type="term" value="F:siderophore uptake transmembrane transporter activity"/>
    <property type="evidence" value="ECO:0007669"/>
    <property type="project" value="TreeGrafter"/>
</dbReference>
<keyword evidence="12" id="KW-1185">Reference proteome</keyword>
<evidence type="ECO:0000256" key="6">
    <source>
        <dbReference type="ARBA" id="ARBA00023136"/>
    </source>
</evidence>
<dbReference type="EMBL" id="SMGI01000001">
    <property type="protein sequence ID" value="TCK68565.1"/>
    <property type="molecule type" value="Genomic_DNA"/>
</dbReference>
<dbReference type="PANTHER" id="PTHR30069">
    <property type="entry name" value="TONB-DEPENDENT OUTER MEMBRANE RECEPTOR"/>
    <property type="match status" value="1"/>
</dbReference>
<dbReference type="Gene3D" id="2.60.40.1120">
    <property type="entry name" value="Carboxypeptidase-like, regulatory domain"/>
    <property type="match status" value="1"/>
</dbReference>
<evidence type="ECO:0000256" key="9">
    <source>
        <dbReference type="SAM" id="SignalP"/>
    </source>
</evidence>
<dbReference type="InterPro" id="IPR037066">
    <property type="entry name" value="Plug_dom_sf"/>
</dbReference>
<evidence type="ECO:0000313" key="11">
    <source>
        <dbReference type="EMBL" id="TCK68565.1"/>
    </source>
</evidence>
<keyword evidence="5 9" id="KW-0732">Signal</keyword>
<proteinExistence type="inferred from homology"/>
<comment type="subcellular location">
    <subcellularLocation>
        <location evidence="1 8">Cell outer membrane</location>
        <topology evidence="1 8">Multi-pass membrane protein</topology>
    </subcellularLocation>
</comment>
<name>A0A4R1KTP7_9FLAO</name>
<dbReference type="GO" id="GO:0044718">
    <property type="term" value="P:siderophore transmembrane transport"/>
    <property type="evidence" value="ECO:0007669"/>
    <property type="project" value="TreeGrafter"/>
</dbReference>
<dbReference type="InterPro" id="IPR012910">
    <property type="entry name" value="Plug_dom"/>
</dbReference>
<dbReference type="InterPro" id="IPR039426">
    <property type="entry name" value="TonB-dep_rcpt-like"/>
</dbReference>
<accession>A0A4R1KTP7</accession>
<dbReference type="GO" id="GO:0009279">
    <property type="term" value="C:cell outer membrane"/>
    <property type="evidence" value="ECO:0007669"/>
    <property type="project" value="UniProtKB-SubCell"/>
</dbReference>
<dbReference type="RefSeq" id="WP_132702439.1">
    <property type="nucleotide sequence ID" value="NZ_SMGI01000001.1"/>
</dbReference>
<evidence type="ECO:0000256" key="3">
    <source>
        <dbReference type="ARBA" id="ARBA00022452"/>
    </source>
</evidence>
<dbReference type="Proteomes" id="UP000295714">
    <property type="component" value="Unassembled WGS sequence"/>
</dbReference>
<protein>
    <submittedName>
        <fullName evidence="11">TonB-linked SusC/RagA family outer membrane protein</fullName>
    </submittedName>
</protein>
<feature type="signal peptide" evidence="9">
    <location>
        <begin position="1"/>
        <end position="22"/>
    </location>
</feature>